<proteinExistence type="predicted"/>
<evidence type="ECO:0000313" key="9">
    <source>
        <dbReference type="EMBL" id="RAV33810.1"/>
    </source>
</evidence>
<evidence type="ECO:0000256" key="7">
    <source>
        <dbReference type="SAM" id="MobiDB-lite"/>
    </source>
</evidence>
<feature type="non-terminal residue" evidence="9">
    <location>
        <position position="640"/>
    </location>
</feature>
<keyword evidence="1" id="KW-0963">Cytoplasm</keyword>
<feature type="coiled-coil region" evidence="6">
    <location>
        <begin position="234"/>
        <end position="289"/>
    </location>
</feature>
<evidence type="ECO:0000256" key="1">
    <source>
        <dbReference type="ARBA" id="ARBA00022490"/>
    </source>
</evidence>
<accession>A0A364VAX4</accession>
<dbReference type="Gene3D" id="3.40.50.300">
    <property type="entry name" value="P-loop containing nucleotide triphosphate hydrolases"/>
    <property type="match status" value="1"/>
</dbReference>
<dbReference type="InterPro" id="IPR050308">
    <property type="entry name" value="MukB/SMC"/>
</dbReference>
<dbReference type="GO" id="GO:0003677">
    <property type="term" value="F:DNA binding"/>
    <property type="evidence" value="ECO:0007669"/>
    <property type="project" value="UniProtKB-KW"/>
</dbReference>
<dbReference type="InterPro" id="IPR003593">
    <property type="entry name" value="AAA+_ATPase"/>
</dbReference>
<dbReference type="PANTHER" id="PTHR42963:SF1">
    <property type="entry name" value="DUF4476 DOMAIN-CONTAINING PROTEIN"/>
    <property type="match status" value="1"/>
</dbReference>
<dbReference type="GO" id="GO:0005694">
    <property type="term" value="C:chromosome"/>
    <property type="evidence" value="ECO:0007669"/>
    <property type="project" value="InterPro"/>
</dbReference>
<dbReference type="GO" id="GO:0005737">
    <property type="term" value="C:cytoplasm"/>
    <property type="evidence" value="ECO:0007669"/>
    <property type="project" value="TreeGrafter"/>
</dbReference>
<dbReference type="GO" id="GO:0005524">
    <property type="term" value="F:ATP binding"/>
    <property type="evidence" value="ECO:0007669"/>
    <property type="project" value="UniProtKB-KW"/>
</dbReference>
<dbReference type="InterPro" id="IPR010935">
    <property type="entry name" value="SMC_hinge"/>
</dbReference>
<keyword evidence="5" id="KW-0238">DNA-binding</keyword>
<gene>
    <name evidence="9" type="ORF">CWC39_06590</name>
</gene>
<name>A0A364VAX4_9CORY</name>
<comment type="caution">
    <text evidence="9">The sequence shown here is derived from an EMBL/GenBank/DDBJ whole genome shotgun (WGS) entry which is preliminary data.</text>
</comment>
<organism evidence="9 10">
    <name type="scientific">Corynebacterium heidelbergense</name>
    <dbReference type="NCBI Taxonomy" id="2055947"/>
    <lineage>
        <taxon>Bacteria</taxon>
        <taxon>Bacillati</taxon>
        <taxon>Actinomycetota</taxon>
        <taxon>Actinomycetes</taxon>
        <taxon>Mycobacteriales</taxon>
        <taxon>Corynebacteriaceae</taxon>
        <taxon>Corynebacterium</taxon>
    </lineage>
</organism>
<keyword evidence="3" id="KW-0067">ATP-binding</keyword>
<keyword evidence="4 6" id="KW-0175">Coiled coil</keyword>
<evidence type="ECO:0000259" key="8">
    <source>
        <dbReference type="SMART" id="SM00382"/>
    </source>
</evidence>
<dbReference type="FunFam" id="3.40.50.300:FF:000984">
    <property type="entry name" value="Chromosome partition protein Smc"/>
    <property type="match status" value="1"/>
</dbReference>
<reference evidence="9 10" key="1">
    <citation type="journal article" date="2018" name="Syst. Appl. Microbiol.">
        <title>Corynebacterium heidelbergense sp. nov., isolated from the preen glands of Egyptian geese (Alopochen aegyptiacus).</title>
        <authorList>
            <person name="Braun M.S."/>
            <person name="Wang E."/>
            <person name="Zimmermann S."/>
            <person name="Wink M."/>
        </authorList>
    </citation>
    <scope>NUCLEOTIDE SEQUENCE [LARGE SCALE GENOMIC DNA]</scope>
    <source>
        <strain evidence="9 10">DSM 104638</strain>
    </source>
</reference>
<dbReference type="CDD" id="cd03278">
    <property type="entry name" value="ABC_SMC_barmotin"/>
    <property type="match status" value="1"/>
</dbReference>
<evidence type="ECO:0000256" key="6">
    <source>
        <dbReference type="SAM" id="Coils"/>
    </source>
</evidence>
<feature type="domain" description="AAA+ ATPase" evidence="8">
    <location>
        <begin position="23"/>
        <end position="256"/>
    </location>
</feature>
<dbReference type="SUPFAM" id="SSF75553">
    <property type="entry name" value="Smc hinge domain"/>
    <property type="match status" value="1"/>
</dbReference>
<dbReference type="SUPFAM" id="SSF52540">
    <property type="entry name" value="P-loop containing nucleoside triphosphate hydrolases"/>
    <property type="match status" value="1"/>
</dbReference>
<feature type="coiled-coil region" evidence="6">
    <location>
        <begin position="167"/>
        <end position="201"/>
    </location>
</feature>
<dbReference type="InterPro" id="IPR003395">
    <property type="entry name" value="RecF/RecN/SMC_N"/>
</dbReference>
<dbReference type="InterPro" id="IPR036277">
    <property type="entry name" value="SMC_hinge_sf"/>
</dbReference>
<dbReference type="InterPro" id="IPR027417">
    <property type="entry name" value="P-loop_NTPase"/>
</dbReference>
<dbReference type="Pfam" id="PF06470">
    <property type="entry name" value="SMC_hinge"/>
    <property type="match status" value="1"/>
</dbReference>
<protein>
    <submittedName>
        <fullName evidence="9">Chromosome segregation protein SMC</fullName>
    </submittedName>
</protein>
<evidence type="ECO:0000313" key="10">
    <source>
        <dbReference type="Proteomes" id="UP000251047"/>
    </source>
</evidence>
<dbReference type="RefSeq" id="WP_146743862.1">
    <property type="nucleotide sequence ID" value="NZ_PHQP01000045.1"/>
</dbReference>
<dbReference type="Pfam" id="PF02463">
    <property type="entry name" value="SMC_N"/>
    <property type="match status" value="1"/>
</dbReference>
<dbReference type="PANTHER" id="PTHR42963">
    <property type="entry name" value="CHROMOSOME PARTITION PROTEIN MUKB"/>
    <property type="match status" value="1"/>
</dbReference>
<evidence type="ECO:0000256" key="2">
    <source>
        <dbReference type="ARBA" id="ARBA00022741"/>
    </source>
</evidence>
<feature type="region of interest" description="Disordered" evidence="7">
    <location>
        <begin position="412"/>
        <end position="468"/>
    </location>
</feature>
<keyword evidence="2" id="KW-0547">Nucleotide-binding</keyword>
<evidence type="ECO:0000256" key="3">
    <source>
        <dbReference type="ARBA" id="ARBA00022840"/>
    </source>
</evidence>
<evidence type="ECO:0000256" key="4">
    <source>
        <dbReference type="ARBA" id="ARBA00023054"/>
    </source>
</evidence>
<dbReference type="OrthoDB" id="9808768at2"/>
<evidence type="ECO:0000256" key="5">
    <source>
        <dbReference type="ARBA" id="ARBA00023125"/>
    </source>
</evidence>
<dbReference type="EMBL" id="PHQP01000045">
    <property type="protein sequence ID" value="RAV33810.1"/>
    <property type="molecule type" value="Genomic_DNA"/>
</dbReference>
<dbReference type="AlphaFoldDB" id="A0A364VAX4"/>
<dbReference type="SMART" id="SM00382">
    <property type="entry name" value="AAA"/>
    <property type="match status" value="1"/>
</dbReference>
<dbReference type="GO" id="GO:0051276">
    <property type="term" value="P:chromosome organization"/>
    <property type="evidence" value="ECO:0007669"/>
    <property type="project" value="InterPro"/>
</dbReference>
<sequence length="640" mass="69325">MHLKSLTLKGFKSFASSTVLKLEPGICAVVGPNGSGKSNVVDALAWVMGEHSAKTLRGGKMEDVIFAGAGDRKPLGRAEVTLTIDNSDGALPIEYSEVSVTRRMFRDGASEYEINGAKARLMDIQELLSDTGIGREMHVIVGQGRLSQILESKPEERRAFIEEAAGVLKHRRRKEKAQRKLVSMQANVDRLQDLTEELRRQLGPLARQAEAAQKASMVQARIRSARVMLTAHAAHTLSAELDRTTRRSAELAEQVAELQQQHEQSSAELNRTEEELRTALEAAESARTLWYRLSAVAEKNAATIRIARDRAENVEEAAWTGPDPAGLLARAERAEEEQIELDEAVEEAFERLETLREEVQEREEAAREADREHMAQVRAIADRREGAVRLLTQHEAAQARLDAAKQEAARSSVAVEHAQEALEAAEGESQVAAQQGDEARGAGEGLEEAMSRAQREAASAEAHAESIRDRERALEREIASLQAHIGAWEDQLRPAEGAAVAVRAARQLEASARSVAEAVTAEGGWAKALSSALGPAAVHGVITPGDMSIVDAMVSALAEAEQGRAVLLAEGDGEPWRLSTTPPVGTWLLDHVRAPKELAGALTALLVDVVAVGDAQQAREVVEKDPRLRAVTRQGVLFGA</sequence>
<dbReference type="Proteomes" id="UP000251047">
    <property type="component" value="Unassembled WGS sequence"/>
</dbReference>